<dbReference type="AlphaFoldDB" id="A0A645GRP5"/>
<name>A0A645GRP5_9ZZZZ</name>
<dbReference type="EMBL" id="VSSQ01078971">
    <property type="protein sequence ID" value="MPN28612.1"/>
    <property type="molecule type" value="Genomic_DNA"/>
</dbReference>
<organism evidence="1">
    <name type="scientific">bioreactor metagenome</name>
    <dbReference type="NCBI Taxonomy" id="1076179"/>
    <lineage>
        <taxon>unclassified sequences</taxon>
        <taxon>metagenomes</taxon>
        <taxon>ecological metagenomes</taxon>
    </lineage>
</organism>
<sequence>MDEMRSIAETLPEQIARVQGMIDLYKEYPHGKFTAALMQRDVDAAHKAMKQDDLAGMIKAYKALLEWED</sequence>
<evidence type="ECO:0000313" key="1">
    <source>
        <dbReference type="EMBL" id="MPN28612.1"/>
    </source>
</evidence>
<proteinExistence type="predicted"/>
<protein>
    <submittedName>
        <fullName evidence="1">Uncharacterized protein</fullName>
    </submittedName>
</protein>
<reference evidence="1" key="1">
    <citation type="submission" date="2019-08" db="EMBL/GenBank/DDBJ databases">
        <authorList>
            <person name="Kucharzyk K."/>
            <person name="Murdoch R.W."/>
            <person name="Higgins S."/>
            <person name="Loffler F."/>
        </authorList>
    </citation>
    <scope>NUCLEOTIDE SEQUENCE</scope>
</reference>
<gene>
    <name evidence="1" type="ORF">SDC9_176055</name>
</gene>
<comment type="caution">
    <text evidence="1">The sequence shown here is derived from an EMBL/GenBank/DDBJ whole genome shotgun (WGS) entry which is preliminary data.</text>
</comment>
<accession>A0A645GRP5</accession>